<name>A0A9Q1H2M5_HOLLE</name>
<sequence length="354" mass="39488">MASRKRILKTCWWTIICFSTTGFLIILQWNFSSDQSVSSSERQSSANTSAPTEERLASSTSITETILTEMGTENVTTLQYSTALPLMENVSLSTKATTNISTSKAMTQKTTQLMASSITEFDESSTLLSSFQSTNDVYITSSPLIYSSSKLPITKNPGGEFFIVISSVSSFGIITVLLLALIIFFCSRHTTKQNNGQLEVSEDGWNGVELDETRMRTANEKKLKEQNVAENGIINSPMPRLSISSPTEMRYATVNQTFATFTPGPEKFRKIRDRNSKIMKTGVAKGLMYSEPDLLNNTIPSLKLSVNSPKDTLQWEPNVAYQGFNSRIYHSTENNFIGSYRDDFSDDYYAVIDM</sequence>
<reference evidence="2" key="1">
    <citation type="submission" date="2021-10" db="EMBL/GenBank/DDBJ databases">
        <title>Tropical sea cucumber genome reveals ecological adaptation and Cuvierian tubules defense mechanism.</title>
        <authorList>
            <person name="Chen T."/>
        </authorList>
    </citation>
    <scope>NUCLEOTIDE SEQUENCE</scope>
    <source>
        <strain evidence="2">Nanhai2018</strain>
        <tissue evidence="2">Muscle</tissue>
    </source>
</reference>
<accession>A0A9Q1H2M5</accession>
<protein>
    <submittedName>
        <fullName evidence="2">Uncharacterized protein</fullName>
    </submittedName>
</protein>
<feature type="transmembrane region" description="Helical" evidence="1">
    <location>
        <begin position="12"/>
        <end position="31"/>
    </location>
</feature>
<gene>
    <name evidence="2" type="ORF">HOLleu_29438</name>
</gene>
<keyword evidence="1" id="KW-1133">Transmembrane helix</keyword>
<organism evidence="2 3">
    <name type="scientific">Holothuria leucospilota</name>
    <name type="common">Black long sea cucumber</name>
    <name type="synonym">Mertensiothuria leucospilota</name>
    <dbReference type="NCBI Taxonomy" id="206669"/>
    <lineage>
        <taxon>Eukaryota</taxon>
        <taxon>Metazoa</taxon>
        <taxon>Echinodermata</taxon>
        <taxon>Eleutherozoa</taxon>
        <taxon>Echinozoa</taxon>
        <taxon>Holothuroidea</taxon>
        <taxon>Aspidochirotacea</taxon>
        <taxon>Aspidochirotida</taxon>
        <taxon>Holothuriidae</taxon>
        <taxon>Holothuria</taxon>
    </lineage>
</organism>
<evidence type="ECO:0000256" key="1">
    <source>
        <dbReference type="SAM" id="Phobius"/>
    </source>
</evidence>
<dbReference type="Proteomes" id="UP001152320">
    <property type="component" value="Chromosome 14"/>
</dbReference>
<evidence type="ECO:0000313" key="2">
    <source>
        <dbReference type="EMBL" id="KAJ8029911.1"/>
    </source>
</evidence>
<dbReference type="AlphaFoldDB" id="A0A9Q1H2M5"/>
<proteinExistence type="predicted"/>
<evidence type="ECO:0000313" key="3">
    <source>
        <dbReference type="Proteomes" id="UP001152320"/>
    </source>
</evidence>
<comment type="caution">
    <text evidence="2">The sequence shown here is derived from an EMBL/GenBank/DDBJ whole genome shotgun (WGS) entry which is preliminary data.</text>
</comment>
<keyword evidence="3" id="KW-1185">Reference proteome</keyword>
<keyword evidence="1" id="KW-0472">Membrane</keyword>
<keyword evidence="1" id="KW-0812">Transmembrane</keyword>
<dbReference type="EMBL" id="JAIZAY010000014">
    <property type="protein sequence ID" value="KAJ8029911.1"/>
    <property type="molecule type" value="Genomic_DNA"/>
</dbReference>
<feature type="transmembrane region" description="Helical" evidence="1">
    <location>
        <begin position="161"/>
        <end position="185"/>
    </location>
</feature>